<dbReference type="EMBL" id="HBEM01033285">
    <property type="protein sequence ID" value="CAD8463755.1"/>
    <property type="molecule type" value="Transcribed_RNA"/>
</dbReference>
<dbReference type="Gene3D" id="1.10.357.50">
    <property type="match status" value="1"/>
</dbReference>
<evidence type="ECO:0008006" key="4">
    <source>
        <dbReference type="Google" id="ProtNLM"/>
    </source>
</evidence>
<dbReference type="PANTHER" id="PTHR21292:SF1">
    <property type="entry name" value="EXOCYST COMPLEX COMPONENT 3"/>
    <property type="match status" value="1"/>
</dbReference>
<dbReference type="GO" id="GO:0006887">
    <property type="term" value="P:exocytosis"/>
    <property type="evidence" value="ECO:0007669"/>
    <property type="project" value="InterPro"/>
</dbReference>
<organism evidence="3">
    <name type="scientific">Amorphochlora amoebiformis</name>
    <dbReference type="NCBI Taxonomy" id="1561963"/>
    <lineage>
        <taxon>Eukaryota</taxon>
        <taxon>Sar</taxon>
        <taxon>Rhizaria</taxon>
        <taxon>Cercozoa</taxon>
        <taxon>Chlorarachniophyceae</taxon>
        <taxon>Amorphochlora</taxon>
    </lineage>
</organism>
<dbReference type="GO" id="GO:0000149">
    <property type="term" value="F:SNARE binding"/>
    <property type="evidence" value="ECO:0007669"/>
    <property type="project" value="TreeGrafter"/>
</dbReference>
<sequence length="1100" mass="124175">MDHRRWISNFRLAKGVGEKIGRSVEEFRHTSRFIILTLRSYTSHKLDTELDLMSQETKSSTPLLTGLWDELSSLQREMEFYVLSPQLQGAYLQSGLSDHVISNARDAKAAKIDGMRALDHGVRVRETERRYLSKVASATYWSKELMPEDPPPFSLIQTTGGFHASGVAGHIHVAVPSQLTLIPPPKGCEWKGPWRLLHAGWRYSTSQSQIGSATEIIEIKELKTSRESDAKISRSPEVRSRVWIRECREMGSAEGEQMERIPSEIDRPKSRSGSLVDVKRTRFSRTGTRTRIQRHNSVVLFAEIRKTLREACEGLLKSLASHSVDFNARTEALAGVTQGCHKLAEALESRGLDRDLSSVYVILPELIKLLPRTRSVFLVKGTNKVVVKAYLKCLDSMEGVVEGIRAPLDGMGNIVDLVSNSDSLHTAKELILLECKFQVVDTLASEVLKSKNQGHAFVVEQGMSGMPIAELGSSFVKLIQFVERRLGECAFRSMEAQLQMQLKSQIEHLETKRNNEEQVGTITMGDFFGDLGLTEKDDENLKYERELQSLADDRLNEYSSLDLSSTLSAIEATYTSHFKAVVEGAGKMWSDARSSWSLCAKVEHIYQKQILKILDSGFGVQPKIEGSGKKKRQVFSKPFDLGDVNITFISERKDNGKLPSKHLSNLVSFLCRYQETVHNLSTSHGWKPISTQLQDMISDTTERYVASIKENMLSAMDNMVKAEMELVGPPQESKDGHVYTHLSRDLFSLLQKQISVAARQYFKADAFWLVLEFVESQIVYLQKKLVKWLESYRIDQENQVIYLGERKKTEVHVAAIINTSTFFDQHLAGLKEGEEVDSFHVTKAVQQSCIEREREIGRLNVEISEKASTILVSLMAEISRDCNSVLFTKAHDQSTLNEVIATLEDFFTDFHVWIKDKKRIEWLGIETIRMVARTYLKAMISNQRPLQFTSSKEGKQILNLVSHDRDLVARFLKSLEEKVPHDTTKLEESSKFWTMLVRVLAAPGPAALKELHPDFMRALSEIEPAEGLMADYKRILDLRKGLPRGDKKALAEDFEACIGGRAPATGTPPTGLTPPRVRRKFRGVGVNAIKKSVFGFFKRD</sequence>
<dbReference type="InterPro" id="IPR010326">
    <property type="entry name" value="EXOC3/Sec6"/>
</dbReference>
<evidence type="ECO:0000313" key="3">
    <source>
        <dbReference type="EMBL" id="CAD8463755.1"/>
    </source>
</evidence>
<proteinExistence type="predicted"/>
<feature type="coiled-coil region" evidence="1">
    <location>
        <begin position="499"/>
        <end position="553"/>
    </location>
</feature>
<dbReference type="PANTHER" id="PTHR21292">
    <property type="entry name" value="EXOCYST COMPLEX COMPONENT SEC6-RELATED"/>
    <property type="match status" value="1"/>
</dbReference>
<protein>
    <recommendedName>
        <fullName evidence="4">Exocyst complex component Sec6</fullName>
    </recommendedName>
</protein>
<dbReference type="GO" id="GO:0000145">
    <property type="term" value="C:exocyst"/>
    <property type="evidence" value="ECO:0007669"/>
    <property type="project" value="InterPro"/>
</dbReference>
<name>A0A6T6Z175_9EUKA</name>
<dbReference type="GO" id="GO:0051601">
    <property type="term" value="P:exocyst localization"/>
    <property type="evidence" value="ECO:0007669"/>
    <property type="project" value="TreeGrafter"/>
</dbReference>
<evidence type="ECO:0000256" key="1">
    <source>
        <dbReference type="SAM" id="Coils"/>
    </source>
</evidence>
<dbReference type="Pfam" id="PF06046">
    <property type="entry name" value="Sec6"/>
    <property type="match status" value="1"/>
</dbReference>
<dbReference type="AlphaFoldDB" id="A0A6T6Z175"/>
<dbReference type="EMBL" id="HBEM01033284">
    <property type="protein sequence ID" value="CAD8463754.1"/>
    <property type="molecule type" value="Transcribed_RNA"/>
</dbReference>
<evidence type="ECO:0000313" key="2">
    <source>
        <dbReference type="EMBL" id="CAD8463754.1"/>
    </source>
</evidence>
<keyword evidence="1" id="KW-0175">Coiled coil</keyword>
<reference evidence="3" key="1">
    <citation type="submission" date="2021-01" db="EMBL/GenBank/DDBJ databases">
        <authorList>
            <person name="Corre E."/>
            <person name="Pelletier E."/>
            <person name="Niang G."/>
            <person name="Scheremetjew M."/>
            <person name="Finn R."/>
            <person name="Kale V."/>
            <person name="Holt S."/>
            <person name="Cochrane G."/>
            <person name="Meng A."/>
            <person name="Brown T."/>
            <person name="Cohen L."/>
        </authorList>
    </citation>
    <scope>NUCLEOTIDE SEQUENCE</scope>
    <source>
        <strain evidence="3">CCMP2058</strain>
    </source>
</reference>
<gene>
    <name evidence="2" type="ORF">LAMO00422_LOCUS22717</name>
    <name evidence="3" type="ORF">LAMO00422_LOCUS22718</name>
</gene>
<accession>A0A6T6Z175</accession>